<name>A0A6J4H7L4_9BACT</name>
<dbReference type="SUPFAM" id="SSF51735">
    <property type="entry name" value="NAD(P)-binding Rossmann-fold domains"/>
    <property type="match status" value="1"/>
</dbReference>
<dbReference type="InterPro" id="IPR013099">
    <property type="entry name" value="K_chnl_dom"/>
</dbReference>
<dbReference type="PROSITE" id="PS51201">
    <property type="entry name" value="RCK_N"/>
    <property type="match status" value="1"/>
</dbReference>
<dbReference type="InterPro" id="IPR036291">
    <property type="entry name" value="NAD(P)-bd_dom_sf"/>
</dbReference>
<organism evidence="4">
    <name type="scientific">uncultured Armatimonadetes bacterium</name>
    <dbReference type="NCBI Taxonomy" id="157466"/>
    <lineage>
        <taxon>Bacteria</taxon>
        <taxon>Bacillati</taxon>
        <taxon>Armatimonadota</taxon>
        <taxon>environmental samples</taxon>
    </lineage>
</organism>
<feature type="domain" description="RCK N-terminal" evidence="3">
    <location>
        <begin position="59"/>
        <end position="192"/>
    </location>
</feature>
<dbReference type="InterPro" id="IPR050721">
    <property type="entry name" value="Trk_Ktr_HKT_K-transport"/>
</dbReference>
<reference evidence="4" key="1">
    <citation type="submission" date="2020-02" db="EMBL/GenBank/DDBJ databases">
        <authorList>
            <person name="Meier V. D."/>
        </authorList>
    </citation>
    <scope>NUCLEOTIDE SEQUENCE</scope>
    <source>
        <strain evidence="4">AVDCRST_MAG63</strain>
    </source>
</reference>
<protein>
    <recommendedName>
        <fullName evidence="3">RCK N-terminal domain-containing protein</fullName>
    </recommendedName>
</protein>
<keyword evidence="2" id="KW-0472">Membrane</keyword>
<dbReference type="Gene3D" id="1.20.5.110">
    <property type="match status" value="1"/>
</dbReference>
<dbReference type="PANTHER" id="PTHR43833">
    <property type="entry name" value="POTASSIUM CHANNEL PROTEIN 2-RELATED-RELATED"/>
    <property type="match status" value="1"/>
</dbReference>
<feature type="transmembrane region" description="Helical" evidence="2">
    <location>
        <begin position="18"/>
        <end position="44"/>
    </location>
</feature>
<dbReference type="GO" id="GO:0006813">
    <property type="term" value="P:potassium ion transport"/>
    <property type="evidence" value="ECO:0007669"/>
    <property type="project" value="InterPro"/>
</dbReference>
<evidence type="ECO:0000313" key="4">
    <source>
        <dbReference type="EMBL" id="CAA9215947.1"/>
    </source>
</evidence>
<dbReference type="PANTHER" id="PTHR43833:SF9">
    <property type="entry name" value="POTASSIUM CHANNEL PROTEIN YUGO-RELATED"/>
    <property type="match status" value="1"/>
</dbReference>
<sequence length="328" mass="35133">MTTTGYGDLFPVTQLGRIFGSILMISGVLTTGMFTASFASMLVATRLQAAQGLSVLSYRGHIVLIGWNRTAEAVIHGLLSASVRRPQIVLINELPIEQLQEIKFRYRSVNLEAIRGDATHEAIIQRANVREANSVLVMADTSSGGSGAAVDDRTLFVALAVRDAAPDAKLSAELLNPDKEGALRHAGVEEIVIAGNDTSFFLASSSLAPGLARAARQLLTYGSGRELRRIEIARELRGLSFGEARQYYRIVDGSMLVGIISEGAVVTIGDVLGSSTDWVDEFIRTAFTQTGRDVVAQQGDRTVALMPPPDSYVVGNKDFGVVIGGRPL</sequence>
<evidence type="ECO:0000259" key="3">
    <source>
        <dbReference type="PROSITE" id="PS51201"/>
    </source>
</evidence>
<accession>A0A6J4H7L4</accession>
<proteinExistence type="predicted"/>
<dbReference type="InterPro" id="IPR003148">
    <property type="entry name" value="RCK_N"/>
</dbReference>
<keyword evidence="2" id="KW-1133">Transmembrane helix</keyword>
<keyword evidence="2" id="KW-0812">Transmembrane</keyword>
<evidence type="ECO:0000256" key="1">
    <source>
        <dbReference type="ARBA" id="ARBA00004651"/>
    </source>
</evidence>
<dbReference type="Pfam" id="PF07885">
    <property type="entry name" value="Ion_trans_2"/>
    <property type="match status" value="1"/>
</dbReference>
<dbReference type="AlphaFoldDB" id="A0A6J4H7L4"/>
<dbReference type="Gene3D" id="3.40.50.720">
    <property type="entry name" value="NAD(P)-binding Rossmann-like Domain"/>
    <property type="match status" value="1"/>
</dbReference>
<comment type="subcellular location">
    <subcellularLocation>
        <location evidence="1">Cell membrane</location>
        <topology evidence="1">Multi-pass membrane protein</topology>
    </subcellularLocation>
</comment>
<evidence type="ECO:0000256" key="2">
    <source>
        <dbReference type="SAM" id="Phobius"/>
    </source>
</evidence>
<dbReference type="Pfam" id="PF02254">
    <property type="entry name" value="TrkA_N"/>
    <property type="match status" value="1"/>
</dbReference>
<dbReference type="SUPFAM" id="SSF81324">
    <property type="entry name" value="Voltage-gated potassium channels"/>
    <property type="match status" value="1"/>
</dbReference>
<dbReference type="GO" id="GO:0005886">
    <property type="term" value="C:plasma membrane"/>
    <property type="evidence" value="ECO:0007669"/>
    <property type="project" value="UniProtKB-SubCell"/>
</dbReference>
<dbReference type="EMBL" id="CADCTO010000028">
    <property type="protein sequence ID" value="CAA9215947.1"/>
    <property type="molecule type" value="Genomic_DNA"/>
</dbReference>
<gene>
    <name evidence="4" type="ORF">AVDCRST_MAG63-212</name>
</gene>